<reference evidence="3" key="1">
    <citation type="journal article" date="2019" name="Int. J. Syst. Evol. Microbiol.">
        <title>The Global Catalogue of Microorganisms (GCM) 10K type strain sequencing project: providing services to taxonomists for standard genome sequencing and annotation.</title>
        <authorList>
            <consortium name="The Broad Institute Genomics Platform"/>
            <consortium name="The Broad Institute Genome Sequencing Center for Infectious Disease"/>
            <person name="Wu L."/>
            <person name="Ma J."/>
        </authorList>
    </citation>
    <scope>NUCLEOTIDE SEQUENCE [LARGE SCALE GENOMIC DNA]</scope>
    <source>
        <strain evidence="3">JCM 16548</strain>
    </source>
</reference>
<dbReference type="EMBL" id="BAAAYX010000002">
    <property type="protein sequence ID" value="GAA3696800.1"/>
    <property type="molecule type" value="Genomic_DNA"/>
</dbReference>
<evidence type="ECO:0000313" key="3">
    <source>
        <dbReference type="Proteomes" id="UP001500051"/>
    </source>
</evidence>
<keyword evidence="3" id="KW-1185">Reference proteome</keyword>
<keyword evidence="1" id="KW-0812">Transmembrane</keyword>
<sequence>MGRLTAALPWIGLGAVASIALANIYSLWILLLAPVLLVGGFLVWQLDPSREFFGWVAGLGLLPILVATAEPGCPTLETCTGEPRTVWPYFTASAVLVAAGLLVATRRPAQDRLDVRASP</sequence>
<accession>A0ABP7CV87</accession>
<feature type="transmembrane region" description="Helical" evidence="1">
    <location>
        <begin position="52"/>
        <end position="69"/>
    </location>
</feature>
<gene>
    <name evidence="2" type="ORF">GCM10022204_10960</name>
</gene>
<feature type="transmembrane region" description="Helical" evidence="1">
    <location>
        <begin position="27"/>
        <end position="45"/>
    </location>
</feature>
<organism evidence="2 3">
    <name type="scientific">Microlunatus aurantiacus</name>
    <dbReference type="NCBI Taxonomy" id="446786"/>
    <lineage>
        <taxon>Bacteria</taxon>
        <taxon>Bacillati</taxon>
        <taxon>Actinomycetota</taxon>
        <taxon>Actinomycetes</taxon>
        <taxon>Propionibacteriales</taxon>
        <taxon>Propionibacteriaceae</taxon>
        <taxon>Microlunatus</taxon>
    </lineage>
</organism>
<keyword evidence="1" id="KW-0472">Membrane</keyword>
<comment type="caution">
    <text evidence="2">The sequence shown here is derived from an EMBL/GenBank/DDBJ whole genome shotgun (WGS) entry which is preliminary data.</text>
</comment>
<protein>
    <recommendedName>
        <fullName evidence="4">SPW repeat-containing protein</fullName>
    </recommendedName>
</protein>
<evidence type="ECO:0008006" key="4">
    <source>
        <dbReference type="Google" id="ProtNLM"/>
    </source>
</evidence>
<feature type="transmembrane region" description="Helical" evidence="1">
    <location>
        <begin position="89"/>
        <end position="106"/>
    </location>
</feature>
<proteinExistence type="predicted"/>
<evidence type="ECO:0000313" key="2">
    <source>
        <dbReference type="EMBL" id="GAA3696800.1"/>
    </source>
</evidence>
<evidence type="ECO:0000256" key="1">
    <source>
        <dbReference type="SAM" id="Phobius"/>
    </source>
</evidence>
<name>A0ABP7CV87_9ACTN</name>
<keyword evidence="1" id="KW-1133">Transmembrane helix</keyword>
<dbReference type="Proteomes" id="UP001500051">
    <property type="component" value="Unassembled WGS sequence"/>
</dbReference>